<feature type="domain" description="SpoVT-AbrB" evidence="8">
    <location>
        <begin position="7"/>
        <end position="49"/>
    </location>
</feature>
<dbReference type="Gene3D" id="3.40.1550.20">
    <property type="entry name" value="Transcriptional regulator MraZ domain"/>
    <property type="match status" value="1"/>
</dbReference>
<evidence type="ECO:0000256" key="4">
    <source>
        <dbReference type="ARBA" id="ARBA00023015"/>
    </source>
</evidence>
<dbReference type="GO" id="GO:0005737">
    <property type="term" value="C:cytoplasm"/>
    <property type="evidence" value="ECO:0007669"/>
    <property type="project" value="UniProtKB-UniRule"/>
</dbReference>
<dbReference type="GO" id="GO:0051301">
    <property type="term" value="P:cell division"/>
    <property type="evidence" value="ECO:0007669"/>
    <property type="project" value="UniProtKB-KW"/>
</dbReference>
<dbReference type="GO" id="GO:0009295">
    <property type="term" value="C:nucleoid"/>
    <property type="evidence" value="ECO:0007669"/>
    <property type="project" value="UniProtKB-SubCell"/>
</dbReference>
<keyword evidence="9" id="KW-0132">Cell division</keyword>
<protein>
    <recommendedName>
        <fullName evidence="1 7">Transcriptional regulator MraZ</fullName>
    </recommendedName>
</protein>
<reference evidence="9 10" key="1">
    <citation type="submission" date="2018-05" db="EMBL/GenBank/DDBJ databases">
        <title>Amnibacterium sp. M8JJ-5, whole genome shotgun sequence.</title>
        <authorList>
            <person name="Tuo L."/>
        </authorList>
    </citation>
    <scope>NUCLEOTIDE SEQUENCE [LARGE SCALE GENOMIC DNA]</scope>
    <source>
        <strain evidence="9 10">M8JJ-5</strain>
    </source>
</reference>
<dbReference type="SUPFAM" id="SSF89447">
    <property type="entry name" value="AbrB/MazE/MraZ-like"/>
    <property type="match status" value="1"/>
</dbReference>
<keyword evidence="6 7" id="KW-0804">Transcription</keyword>
<dbReference type="GO" id="GO:0000976">
    <property type="term" value="F:transcription cis-regulatory region binding"/>
    <property type="evidence" value="ECO:0007669"/>
    <property type="project" value="TreeGrafter"/>
</dbReference>
<comment type="similarity">
    <text evidence="7">Belongs to the MraZ family.</text>
</comment>
<gene>
    <name evidence="7" type="primary">mraZ</name>
    <name evidence="9" type="ORF">DDQ50_13455</name>
</gene>
<evidence type="ECO:0000256" key="2">
    <source>
        <dbReference type="ARBA" id="ARBA00022490"/>
    </source>
</evidence>
<evidence type="ECO:0000256" key="7">
    <source>
        <dbReference type="HAMAP-Rule" id="MF_01008"/>
    </source>
</evidence>
<name>A0A2V1HQ74_9MICO</name>
<feature type="domain" description="SpoVT-AbrB" evidence="8">
    <location>
        <begin position="79"/>
        <end position="122"/>
    </location>
</feature>
<evidence type="ECO:0000313" key="10">
    <source>
        <dbReference type="Proteomes" id="UP000244893"/>
    </source>
</evidence>
<comment type="caution">
    <text evidence="9">The sequence shown here is derived from an EMBL/GenBank/DDBJ whole genome shotgun (WGS) entry which is preliminary data.</text>
</comment>
<evidence type="ECO:0000256" key="1">
    <source>
        <dbReference type="ARBA" id="ARBA00013860"/>
    </source>
</evidence>
<dbReference type="Pfam" id="PF02381">
    <property type="entry name" value="MraZ"/>
    <property type="match status" value="2"/>
</dbReference>
<dbReference type="HAMAP" id="MF_01008">
    <property type="entry name" value="MraZ"/>
    <property type="match status" value="1"/>
</dbReference>
<keyword evidence="3" id="KW-0677">Repeat</keyword>
<accession>A0A2V1HQ74</accession>
<evidence type="ECO:0000256" key="3">
    <source>
        <dbReference type="ARBA" id="ARBA00022737"/>
    </source>
</evidence>
<organism evidence="9 10">
    <name type="scientific">Amnibacterium flavum</name>
    <dbReference type="NCBI Taxonomy" id="2173173"/>
    <lineage>
        <taxon>Bacteria</taxon>
        <taxon>Bacillati</taxon>
        <taxon>Actinomycetota</taxon>
        <taxon>Actinomycetes</taxon>
        <taxon>Micrococcales</taxon>
        <taxon>Microbacteriaceae</taxon>
        <taxon>Amnibacterium</taxon>
    </lineage>
</organism>
<dbReference type="OrthoDB" id="9807753at2"/>
<dbReference type="InterPro" id="IPR003444">
    <property type="entry name" value="MraZ"/>
</dbReference>
<dbReference type="PROSITE" id="PS51740">
    <property type="entry name" value="SPOVT_ABRB"/>
    <property type="match status" value="2"/>
</dbReference>
<dbReference type="NCBIfam" id="TIGR00242">
    <property type="entry name" value="division/cell wall cluster transcriptional repressor MraZ"/>
    <property type="match status" value="1"/>
</dbReference>
<dbReference type="InterPro" id="IPR020603">
    <property type="entry name" value="MraZ_dom"/>
</dbReference>
<dbReference type="PANTHER" id="PTHR34701">
    <property type="entry name" value="TRANSCRIPTIONAL REGULATOR MRAZ"/>
    <property type="match status" value="1"/>
</dbReference>
<dbReference type="CDD" id="cd16321">
    <property type="entry name" value="MraZ_C"/>
    <property type="match status" value="1"/>
</dbReference>
<evidence type="ECO:0000313" key="9">
    <source>
        <dbReference type="EMBL" id="PVZ94688.1"/>
    </source>
</evidence>
<proteinExistence type="inferred from homology"/>
<evidence type="ECO:0000259" key="8">
    <source>
        <dbReference type="PROSITE" id="PS51740"/>
    </source>
</evidence>
<dbReference type="Proteomes" id="UP000244893">
    <property type="component" value="Unassembled WGS sequence"/>
</dbReference>
<keyword evidence="5 7" id="KW-0238">DNA-binding</keyword>
<evidence type="ECO:0000256" key="5">
    <source>
        <dbReference type="ARBA" id="ARBA00023125"/>
    </source>
</evidence>
<dbReference type="GO" id="GO:0003700">
    <property type="term" value="F:DNA-binding transcription factor activity"/>
    <property type="evidence" value="ECO:0007669"/>
    <property type="project" value="UniProtKB-UniRule"/>
</dbReference>
<evidence type="ECO:0000256" key="6">
    <source>
        <dbReference type="ARBA" id="ARBA00023163"/>
    </source>
</evidence>
<dbReference type="InterPro" id="IPR035642">
    <property type="entry name" value="MraZ_N"/>
</dbReference>
<sequence length="146" mass="16214">MATLLGTYTPKLDEKGRLILPAKFAEDFEHGIVLTRGQDRCLYVYSAAEFDAVHQRMRASATGNNKQTRDFMRLLLSAAHAETPDRQRRVTVPAALRGYAGLERELVVIGAGNHAEIWDAEAWNDYVSSTEDDFATAAGEVIPDLF</sequence>
<dbReference type="PANTHER" id="PTHR34701:SF1">
    <property type="entry name" value="TRANSCRIPTIONAL REGULATOR MRAZ"/>
    <property type="match status" value="1"/>
</dbReference>
<dbReference type="InterPro" id="IPR007159">
    <property type="entry name" value="SpoVT-AbrB_dom"/>
</dbReference>
<dbReference type="AlphaFoldDB" id="A0A2V1HQ74"/>
<dbReference type="GO" id="GO:2000143">
    <property type="term" value="P:negative regulation of DNA-templated transcription initiation"/>
    <property type="evidence" value="ECO:0007669"/>
    <property type="project" value="TreeGrafter"/>
</dbReference>
<comment type="subcellular location">
    <subcellularLocation>
        <location evidence="7">Cytoplasm</location>
        <location evidence="7">Nucleoid</location>
    </subcellularLocation>
</comment>
<keyword evidence="4 7" id="KW-0805">Transcription regulation</keyword>
<comment type="subunit">
    <text evidence="7">Forms oligomers.</text>
</comment>
<dbReference type="EMBL" id="QEOP01000002">
    <property type="protein sequence ID" value="PVZ94688.1"/>
    <property type="molecule type" value="Genomic_DNA"/>
</dbReference>
<dbReference type="InterPro" id="IPR035644">
    <property type="entry name" value="MraZ_C"/>
</dbReference>
<dbReference type="InterPro" id="IPR038619">
    <property type="entry name" value="MraZ_sf"/>
</dbReference>
<keyword evidence="2 7" id="KW-0963">Cytoplasm</keyword>
<dbReference type="InterPro" id="IPR037914">
    <property type="entry name" value="SpoVT-AbrB_sf"/>
</dbReference>
<keyword evidence="9" id="KW-0131">Cell cycle</keyword>
<dbReference type="CDD" id="cd16320">
    <property type="entry name" value="MraZ_N"/>
    <property type="match status" value="1"/>
</dbReference>
<keyword evidence="10" id="KW-1185">Reference proteome</keyword>